<name>A0AAW9PXH0_9CYAN</name>
<gene>
    <name evidence="1" type="ORF">V2H45_24810</name>
</gene>
<comment type="caution">
    <text evidence="1">The sequence shown here is derived from an EMBL/GenBank/DDBJ whole genome shotgun (WGS) entry which is preliminary data.</text>
</comment>
<accession>A0AAW9PXH0</accession>
<protein>
    <submittedName>
        <fullName evidence="1">Uncharacterized protein</fullName>
    </submittedName>
</protein>
<organism evidence="1 2">
    <name type="scientific">Tumidithrix elongata BACA0141</name>
    <dbReference type="NCBI Taxonomy" id="2716417"/>
    <lineage>
        <taxon>Bacteria</taxon>
        <taxon>Bacillati</taxon>
        <taxon>Cyanobacteriota</taxon>
        <taxon>Cyanophyceae</taxon>
        <taxon>Pseudanabaenales</taxon>
        <taxon>Pseudanabaenaceae</taxon>
        <taxon>Tumidithrix</taxon>
        <taxon>Tumidithrix elongata</taxon>
    </lineage>
</organism>
<sequence length="131" mass="14886">MGLAERRAIKAFSEGRYLKLKQEIDALAGFEVPIEVNWDSIATEGYAELYEDAFYKVYFRPLIDALKAIAIDDLGKEALKEGLKKIVIEDSGSSWPTFQLGVLTLSYYAVSNLDDWMERKKNIQTELEKGL</sequence>
<proteinExistence type="predicted"/>
<dbReference type="EMBL" id="JAZBJZ010000197">
    <property type="protein sequence ID" value="MEE3719962.1"/>
    <property type="molecule type" value="Genomic_DNA"/>
</dbReference>
<evidence type="ECO:0000313" key="1">
    <source>
        <dbReference type="EMBL" id="MEE3719962.1"/>
    </source>
</evidence>
<keyword evidence="2" id="KW-1185">Reference proteome</keyword>
<reference evidence="1" key="1">
    <citation type="submission" date="2024-01" db="EMBL/GenBank/DDBJ databases">
        <title>Bank of Algae and Cyanobacteria of the Azores (BACA) strain genomes.</title>
        <authorList>
            <person name="Luz R."/>
            <person name="Cordeiro R."/>
            <person name="Fonseca A."/>
            <person name="Goncalves V."/>
        </authorList>
    </citation>
    <scope>NUCLEOTIDE SEQUENCE</scope>
    <source>
        <strain evidence="1">BACA0141</strain>
    </source>
</reference>
<evidence type="ECO:0000313" key="2">
    <source>
        <dbReference type="Proteomes" id="UP001333818"/>
    </source>
</evidence>
<dbReference type="AlphaFoldDB" id="A0AAW9PXH0"/>
<dbReference type="Proteomes" id="UP001333818">
    <property type="component" value="Unassembled WGS sequence"/>
</dbReference>
<dbReference type="RefSeq" id="WP_330486400.1">
    <property type="nucleotide sequence ID" value="NZ_JAZBJZ010000197.1"/>
</dbReference>